<dbReference type="Gene3D" id="3.40.50.300">
    <property type="entry name" value="P-loop containing nucleotide triphosphate hydrolases"/>
    <property type="match status" value="1"/>
</dbReference>
<evidence type="ECO:0000313" key="5">
    <source>
        <dbReference type="EMBL" id="HAE1121040.1"/>
    </source>
</evidence>
<dbReference type="EMBL" id="AAFJID010000003">
    <property type="protein sequence ID" value="EBG5847189.1"/>
    <property type="molecule type" value="Genomic_DNA"/>
</dbReference>
<reference evidence="3" key="3">
    <citation type="submission" date="2019-06" db="EMBL/GenBank/DDBJ databases">
        <authorList>
            <person name="Ashton P.M."/>
            <person name="Dallman T."/>
            <person name="Nair S."/>
            <person name="De Pinna E."/>
            <person name="Peters T."/>
            <person name="Grant K."/>
        </authorList>
    </citation>
    <scope>NUCLEOTIDE SEQUENCE</scope>
    <source>
        <strain evidence="3">728720</strain>
        <strain evidence="4">823444</strain>
    </source>
</reference>
<name>A0A5X8Z2Q1_SALEN</name>
<protein>
    <submittedName>
        <fullName evidence="3">AAA family ATPase</fullName>
    </submittedName>
</protein>
<evidence type="ECO:0000313" key="4">
    <source>
        <dbReference type="EMBL" id="EDH3936718.1"/>
    </source>
</evidence>
<feature type="coiled-coil region" evidence="1">
    <location>
        <begin position="225"/>
        <end position="322"/>
    </location>
</feature>
<evidence type="ECO:0000256" key="1">
    <source>
        <dbReference type="SAM" id="Coils"/>
    </source>
</evidence>
<dbReference type="EMBL" id="AAMHMR010000003">
    <property type="protein sequence ID" value="EDH3936718.1"/>
    <property type="molecule type" value="Genomic_DNA"/>
</dbReference>
<keyword evidence="1" id="KW-0175">Coiled coil</keyword>
<feature type="domain" description="Rad50/SbcC-type AAA" evidence="2">
    <location>
        <begin position="23"/>
        <end position="287"/>
    </location>
</feature>
<sequence>MTFLNPSFFVSKLKVFQNGREAFSCNFHKGVNVIRGRNSSGKTTIMDLLAFSIGAENIRWKPQALLCTLTLVEVLLNNKPACFRREISKESMRPLSIFWGEMGEALQSSPSQWELYPFKRSEKSLSFSQVILNALDMPLAQGEGASILTMHQILRVLYADQPSVHSPIFRNDNFDKALTRETVGDYLCGIYDDVLYSSLIRLKQVDSELSTKITELRSIFTVLGRSGQSENIHFIEQRIADLEQEKNDIYNKLNDLKGRAVSEGNNKKSDREKTDNLRKRLNKAKEKEVKNTDHINVLEMEVADSEMFINELEARLQALNESGIAREYFSNVQFQFCPSCLSELHSSSEGECSLCKSHAPEGSEAPQLLRMKNEISVQLKESRYLLEHNIEKLKELKLQAPILKKNVQSLIREYEAVSTVWENAYEIEFEALTKALGRIEEEINQAYESQKLSDVISELQKNRDDLQSEKERLEALIESLQSKEESRKKDISQTVESIMTRLLKLDLPLQTEFIDPKQINFSFVDNEVYVNGSKNFSESSAVVLRHIFHLALLTASLEKPYMRLPRFLMLDGIDDGGMEKERSHNLQKIIVQEAETYEYDFQLIYATSEINPQYDNTDLIVGRYFNPEDRSLNVSYVATDNGKLI</sequence>
<reference evidence="5" key="1">
    <citation type="journal article" date="2018" name="Genome Biol.">
        <title>SKESA: strategic k-mer extension for scrupulous assemblies.</title>
        <authorList>
            <person name="Souvorov A."/>
            <person name="Agarwala R."/>
            <person name="Lipman D.J."/>
        </authorList>
    </citation>
    <scope>NUCLEOTIDE SEQUENCE</scope>
    <source>
        <strain evidence="5">Sam_60cba0f0-0a07-4d79-a418-bf6a5ffef569</strain>
    </source>
</reference>
<gene>
    <name evidence="3" type="ORF">FI281_06640</name>
    <name evidence="5" type="ORF">G2326_03500</name>
    <name evidence="4" type="ORF">GDH40_07235</name>
</gene>
<dbReference type="InterPro" id="IPR027417">
    <property type="entry name" value="P-loop_NTPase"/>
</dbReference>
<accession>A0A5X8Z2Q1</accession>
<proteinExistence type="predicted"/>
<organism evidence="3">
    <name type="scientific">Salmonella enteritidis</name>
    <dbReference type="NCBI Taxonomy" id="149539"/>
    <lineage>
        <taxon>Bacteria</taxon>
        <taxon>Pseudomonadati</taxon>
        <taxon>Pseudomonadota</taxon>
        <taxon>Gammaproteobacteria</taxon>
        <taxon>Enterobacterales</taxon>
        <taxon>Enterobacteriaceae</taxon>
        <taxon>Salmonella</taxon>
    </lineage>
</organism>
<dbReference type="EMBL" id="DAAQWE010000003">
    <property type="protein sequence ID" value="HAE1121040.1"/>
    <property type="molecule type" value="Genomic_DNA"/>
</dbReference>
<reference evidence="5" key="2">
    <citation type="submission" date="2019-01" db="EMBL/GenBank/DDBJ databases">
        <authorList>
            <consortium name="NCBI Pathogen Detection Project"/>
        </authorList>
    </citation>
    <scope>NUCLEOTIDE SEQUENCE</scope>
    <source>
        <strain evidence="5">Sam_60cba0f0-0a07-4d79-a418-bf6a5ffef569</strain>
    </source>
</reference>
<dbReference type="AlphaFoldDB" id="A0A5X8Z2Q1"/>
<feature type="coiled-coil region" evidence="1">
    <location>
        <begin position="393"/>
        <end position="490"/>
    </location>
</feature>
<dbReference type="InterPro" id="IPR038729">
    <property type="entry name" value="Rad50/SbcC_AAA"/>
</dbReference>
<evidence type="ECO:0000313" key="3">
    <source>
        <dbReference type="EMBL" id="EBG5847189.1"/>
    </source>
</evidence>
<dbReference type="Pfam" id="PF13476">
    <property type="entry name" value="AAA_23"/>
    <property type="match status" value="1"/>
</dbReference>
<dbReference type="GO" id="GO:0016887">
    <property type="term" value="F:ATP hydrolysis activity"/>
    <property type="evidence" value="ECO:0007669"/>
    <property type="project" value="InterPro"/>
</dbReference>
<dbReference type="RefSeq" id="WP_000143453.1">
    <property type="nucleotide sequence ID" value="NZ_MXSR01000044.1"/>
</dbReference>
<evidence type="ECO:0000259" key="2">
    <source>
        <dbReference type="Pfam" id="PF13476"/>
    </source>
</evidence>
<comment type="caution">
    <text evidence="3">The sequence shown here is derived from an EMBL/GenBank/DDBJ whole genome shotgun (WGS) entry which is preliminary data.</text>
</comment>
<dbReference type="GO" id="GO:0006302">
    <property type="term" value="P:double-strand break repair"/>
    <property type="evidence" value="ECO:0007669"/>
    <property type="project" value="InterPro"/>
</dbReference>
<dbReference type="SUPFAM" id="SSF52540">
    <property type="entry name" value="P-loop containing nucleoside triphosphate hydrolases"/>
    <property type="match status" value="1"/>
</dbReference>